<comment type="similarity">
    <text evidence="1">Belongs to the argonaute family. Ago subfamily.</text>
</comment>
<dbReference type="SUPFAM" id="SSF101690">
    <property type="entry name" value="PAZ domain"/>
    <property type="match status" value="1"/>
</dbReference>
<dbReference type="GO" id="GO:0051607">
    <property type="term" value="P:defense response to virus"/>
    <property type="evidence" value="ECO:0007669"/>
    <property type="project" value="UniProtKB-ARBA"/>
</dbReference>
<dbReference type="GO" id="GO:0003723">
    <property type="term" value="F:RNA binding"/>
    <property type="evidence" value="ECO:0007669"/>
    <property type="project" value="UniProtKB-KW"/>
</dbReference>
<dbReference type="PROSITE" id="PS50821">
    <property type="entry name" value="PAZ"/>
    <property type="match status" value="1"/>
</dbReference>
<dbReference type="SUPFAM" id="SSF53098">
    <property type="entry name" value="Ribonuclease H-like"/>
    <property type="match status" value="1"/>
</dbReference>
<dbReference type="Gene3D" id="2.170.260.10">
    <property type="entry name" value="paz domain"/>
    <property type="match status" value="1"/>
</dbReference>
<dbReference type="SMART" id="SM00949">
    <property type="entry name" value="PAZ"/>
    <property type="match status" value="1"/>
</dbReference>
<dbReference type="InterPro" id="IPR012337">
    <property type="entry name" value="RNaseH-like_sf"/>
</dbReference>
<evidence type="ECO:0000256" key="3">
    <source>
        <dbReference type="ARBA" id="ARBA00022845"/>
    </source>
</evidence>
<name>A0A6A6L0Q8_HEVBR</name>
<keyword evidence="9" id="KW-1185">Reference proteome</keyword>
<dbReference type="Gene3D" id="3.40.50.2300">
    <property type="match status" value="1"/>
</dbReference>
<feature type="domain" description="PAZ" evidence="7">
    <location>
        <begin position="2"/>
        <end position="117"/>
    </location>
</feature>
<dbReference type="InterPro" id="IPR003165">
    <property type="entry name" value="Piwi"/>
</dbReference>
<dbReference type="InterPro" id="IPR003100">
    <property type="entry name" value="PAZ_dom"/>
</dbReference>
<protein>
    <recommendedName>
        <fullName evidence="7">PAZ domain-containing protein</fullName>
    </recommendedName>
</protein>
<dbReference type="FunFam" id="2.170.260.10:FF:000008">
    <property type="entry name" value="Protein argonaute 7"/>
    <property type="match status" value="1"/>
</dbReference>
<dbReference type="Proteomes" id="UP000467840">
    <property type="component" value="Chromosome 7"/>
</dbReference>
<dbReference type="GO" id="GO:0006417">
    <property type="term" value="P:regulation of translation"/>
    <property type="evidence" value="ECO:0007669"/>
    <property type="project" value="UniProtKB-KW"/>
</dbReference>
<dbReference type="AlphaFoldDB" id="A0A6A6L0Q8"/>
<evidence type="ECO:0000256" key="5">
    <source>
        <dbReference type="ARBA" id="ARBA00023158"/>
    </source>
</evidence>
<dbReference type="Pfam" id="PF02170">
    <property type="entry name" value="PAZ"/>
    <property type="match status" value="1"/>
</dbReference>
<keyword evidence="4" id="KW-0694">RNA-binding</keyword>
<dbReference type="Pfam" id="PF02171">
    <property type="entry name" value="Piwi"/>
    <property type="match status" value="1"/>
</dbReference>
<dbReference type="GO" id="GO:0031047">
    <property type="term" value="P:regulatory ncRNA-mediated gene silencing"/>
    <property type="evidence" value="ECO:0007669"/>
    <property type="project" value="UniProtKB-KW"/>
</dbReference>
<evidence type="ECO:0000256" key="1">
    <source>
        <dbReference type="ARBA" id="ARBA00008201"/>
    </source>
</evidence>
<keyword evidence="6" id="KW-0687">Ribonucleoprotein</keyword>
<comment type="caution">
    <text evidence="8">The sequence shown here is derived from an EMBL/GenBank/DDBJ whole genome shotgun (WGS) entry which is preliminary data.</text>
</comment>
<evidence type="ECO:0000256" key="4">
    <source>
        <dbReference type="ARBA" id="ARBA00022884"/>
    </source>
</evidence>
<reference evidence="8 9" key="1">
    <citation type="journal article" date="2020" name="Mol. Plant">
        <title>The Chromosome-Based Rubber Tree Genome Provides New Insights into Spurge Genome Evolution and Rubber Biosynthesis.</title>
        <authorList>
            <person name="Liu J."/>
            <person name="Shi C."/>
            <person name="Shi C.C."/>
            <person name="Li W."/>
            <person name="Zhang Q.J."/>
            <person name="Zhang Y."/>
            <person name="Li K."/>
            <person name="Lu H.F."/>
            <person name="Shi C."/>
            <person name="Zhu S.T."/>
            <person name="Xiao Z.Y."/>
            <person name="Nan H."/>
            <person name="Yue Y."/>
            <person name="Zhu X.G."/>
            <person name="Wu Y."/>
            <person name="Hong X.N."/>
            <person name="Fan G.Y."/>
            <person name="Tong Y."/>
            <person name="Zhang D."/>
            <person name="Mao C.L."/>
            <person name="Liu Y.L."/>
            <person name="Hao S.J."/>
            <person name="Liu W.Q."/>
            <person name="Lv M.Q."/>
            <person name="Zhang H.B."/>
            <person name="Liu Y."/>
            <person name="Hu-Tang G.R."/>
            <person name="Wang J.P."/>
            <person name="Wang J.H."/>
            <person name="Sun Y.H."/>
            <person name="Ni S.B."/>
            <person name="Chen W.B."/>
            <person name="Zhang X.C."/>
            <person name="Jiao Y.N."/>
            <person name="Eichler E.E."/>
            <person name="Li G.H."/>
            <person name="Liu X."/>
            <person name="Gao L.Z."/>
        </authorList>
    </citation>
    <scope>NUCLEOTIDE SEQUENCE [LARGE SCALE GENOMIC DNA]</scope>
    <source>
        <strain evidence="9">cv. GT1</strain>
        <tissue evidence="8">Leaf</tissue>
    </source>
</reference>
<keyword evidence="2" id="KW-0678">Repressor</keyword>
<dbReference type="CDD" id="cd02846">
    <property type="entry name" value="PAZ_argonaute_like"/>
    <property type="match status" value="1"/>
</dbReference>
<dbReference type="EMBL" id="JAAGAX010000013">
    <property type="protein sequence ID" value="KAF2293896.1"/>
    <property type="molecule type" value="Genomic_DNA"/>
</dbReference>
<organism evidence="8 9">
    <name type="scientific">Hevea brasiliensis</name>
    <name type="common">Para rubber tree</name>
    <name type="synonym">Siphonia brasiliensis</name>
    <dbReference type="NCBI Taxonomy" id="3981"/>
    <lineage>
        <taxon>Eukaryota</taxon>
        <taxon>Viridiplantae</taxon>
        <taxon>Streptophyta</taxon>
        <taxon>Embryophyta</taxon>
        <taxon>Tracheophyta</taxon>
        <taxon>Spermatophyta</taxon>
        <taxon>Magnoliopsida</taxon>
        <taxon>eudicotyledons</taxon>
        <taxon>Gunneridae</taxon>
        <taxon>Pentapetalae</taxon>
        <taxon>rosids</taxon>
        <taxon>fabids</taxon>
        <taxon>Malpighiales</taxon>
        <taxon>Euphorbiaceae</taxon>
        <taxon>Crotonoideae</taxon>
        <taxon>Micrandreae</taxon>
        <taxon>Hevea</taxon>
    </lineage>
</organism>
<proteinExistence type="inferred from homology"/>
<evidence type="ECO:0000313" key="9">
    <source>
        <dbReference type="Proteomes" id="UP000467840"/>
    </source>
</evidence>
<dbReference type="PANTHER" id="PTHR22891">
    <property type="entry name" value="EUKARYOTIC TRANSLATION INITIATION FACTOR 2C"/>
    <property type="match status" value="1"/>
</dbReference>
<dbReference type="GO" id="GO:1990904">
    <property type="term" value="C:ribonucleoprotein complex"/>
    <property type="evidence" value="ECO:0007669"/>
    <property type="project" value="UniProtKB-KW"/>
</dbReference>
<dbReference type="InterPro" id="IPR036085">
    <property type="entry name" value="PAZ_dom_sf"/>
</dbReference>
<keyword evidence="3" id="KW-0810">Translation regulation</keyword>
<gene>
    <name evidence="8" type="ORF">GH714_005527</name>
</gene>
<sequence length="280" mass="32033">MPVIDFLKEHIPDFNPNNFRGFRKQVEKALKGLKVTVTYRTTNQKFKISGLTDENTLDISFDIENKSDQIPPRKVSLVSYFREKYSKEIMHSNIPCLDLGKSNRKIYVPMEFCIIAGGQRCPKELLDRNQSEKLRQISLASPNVRESTIYNMVQDRDGPCSKRLGILMEQPLFYKRLRMNLLYDADNLYQQLERCNNESYKIGGEPLQILVCVMPQEAPGYAYANLKWICETKVGILTQCCLTKNCNRAKDQFLANVALKINAKLGEQCGAHQAAPVLAK</sequence>
<evidence type="ECO:0000256" key="2">
    <source>
        <dbReference type="ARBA" id="ARBA00022491"/>
    </source>
</evidence>
<evidence type="ECO:0000256" key="6">
    <source>
        <dbReference type="ARBA" id="ARBA00023274"/>
    </source>
</evidence>
<keyword evidence="5" id="KW-0943">RNA-mediated gene silencing</keyword>
<evidence type="ECO:0000259" key="7">
    <source>
        <dbReference type="PROSITE" id="PS50821"/>
    </source>
</evidence>
<accession>A0A6A6L0Q8</accession>
<evidence type="ECO:0000313" key="8">
    <source>
        <dbReference type="EMBL" id="KAF2293896.1"/>
    </source>
</evidence>